<protein>
    <submittedName>
        <fullName evidence="2">Insulinase family protein</fullName>
    </submittedName>
</protein>
<dbReference type="Proteomes" id="UP000592216">
    <property type="component" value="Unassembled WGS sequence"/>
</dbReference>
<feature type="transmembrane region" description="Helical" evidence="1">
    <location>
        <begin position="12"/>
        <end position="33"/>
    </location>
</feature>
<reference evidence="2 3" key="1">
    <citation type="submission" date="2020-04" db="EMBL/GenBank/DDBJ databases">
        <title>Donghicola sp., a member of the Rhodobacteraceae family isolated from mangrove forest in Thailand.</title>
        <authorList>
            <person name="Charoenyingcharoen P."/>
            <person name="Yukphan P."/>
        </authorList>
    </citation>
    <scope>NUCLEOTIDE SEQUENCE [LARGE SCALE GENOMIC DNA]</scope>
    <source>
        <strain evidence="2 3">B5-SW-15</strain>
    </source>
</reference>
<accession>A0A850Q8W5</accession>
<comment type="caution">
    <text evidence="2">The sequence shown here is derived from an EMBL/GenBank/DDBJ whole genome shotgun (WGS) entry which is preliminary data.</text>
</comment>
<dbReference type="InterPro" id="IPR006311">
    <property type="entry name" value="TAT_signal"/>
</dbReference>
<dbReference type="PROSITE" id="PS51318">
    <property type="entry name" value="TAT"/>
    <property type="match status" value="1"/>
</dbReference>
<keyword evidence="1" id="KW-0812">Transmembrane</keyword>
<evidence type="ECO:0000256" key="1">
    <source>
        <dbReference type="SAM" id="Phobius"/>
    </source>
</evidence>
<keyword evidence="1" id="KW-1133">Transmembrane helix</keyword>
<sequence length="446" mass="48284">MPDAAKTKLTRRVVLTAASAVPLVGLGGLISHLRPDGDAPAALGPIGPFREVFVTPRDDQSTVDVVLCYPYGEAHNPYTEGLAHYLEHLAWQNLQGEDTDGERHSNALTSSHATAYWLSRAPDQLQDTIARLAATAAPLTASEAFALRERDIVEREFDLHRLDDPLDAVWNDSTRSLFGDGPYARSVLGSKDSIGQFSLSSARRLHDQTHQLSVATLILRGPVSPRDVSRAIGAINNWPAPRAALLPEALPLWPQAPLDFAYSHVSGLSRGKVIQEKTFTQPAGFTWAEIYAASGILTAMAHSTKAGGLARPLRYDAFVAASFDLGLSPLGTAGLSSWITAQPDRNVTLSDLDAALTRETMRMLDTPDEAAFEALRDAEATSIAADRDPSETNDSRLFNARFAGEVFVPLSDLHQATASLPYGRFRAFTRHLLSPRSAATRLVTTD</sequence>
<name>A0A850Q8W5_9RHOB</name>
<keyword evidence="1" id="KW-0472">Membrane</keyword>
<proteinExistence type="predicted"/>
<evidence type="ECO:0000313" key="2">
    <source>
        <dbReference type="EMBL" id="NVO25586.1"/>
    </source>
</evidence>
<dbReference type="EMBL" id="JABCJE010000019">
    <property type="protein sequence ID" value="NVO25586.1"/>
    <property type="molecule type" value="Genomic_DNA"/>
</dbReference>
<evidence type="ECO:0000313" key="3">
    <source>
        <dbReference type="Proteomes" id="UP000592216"/>
    </source>
</evidence>
<dbReference type="InterPro" id="IPR011249">
    <property type="entry name" value="Metalloenz_LuxS/M16"/>
</dbReference>
<organism evidence="2 3">
    <name type="scientific">Donghicola mangrovi</name>
    <dbReference type="NCBI Taxonomy" id="2729614"/>
    <lineage>
        <taxon>Bacteria</taxon>
        <taxon>Pseudomonadati</taxon>
        <taxon>Pseudomonadota</taxon>
        <taxon>Alphaproteobacteria</taxon>
        <taxon>Rhodobacterales</taxon>
        <taxon>Roseobacteraceae</taxon>
        <taxon>Donghicola</taxon>
    </lineage>
</organism>
<dbReference type="RefSeq" id="WP_177159114.1">
    <property type="nucleotide sequence ID" value="NZ_JABCJE010000019.1"/>
</dbReference>
<dbReference type="AlphaFoldDB" id="A0A850Q8W5"/>
<dbReference type="Gene3D" id="3.30.830.10">
    <property type="entry name" value="Metalloenzyme, LuxS/M16 peptidase-like"/>
    <property type="match status" value="1"/>
</dbReference>
<gene>
    <name evidence="2" type="ORF">HJ536_19725</name>
</gene>
<dbReference type="GO" id="GO:0046872">
    <property type="term" value="F:metal ion binding"/>
    <property type="evidence" value="ECO:0007669"/>
    <property type="project" value="InterPro"/>
</dbReference>
<dbReference type="SUPFAM" id="SSF63411">
    <property type="entry name" value="LuxS/MPP-like metallohydrolase"/>
    <property type="match status" value="1"/>
</dbReference>